<reference evidence="2 3" key="1">
    <citation type="journal article" date="2011" name="J. Bacteriol.">
        <title>Complete genome sequence of the industrial strain Bacillus megaterium WSH-002.</title>
        <authorList>
            <person name="Liu L."/>
            <person name="Li Y."/>
            <person name="Zhang J."/>
            <person name="Zou W."/>
            <person name="Zhou Z."/>
            <person name="Liu J."/>
            <person name="Li X."/>
            <person name="Wang L."/>
            <person name="Chen J."/>
        </authorList>
    </citation>
    <scope>NUCLEOTIDE SEQUENCE [LARGE SCALE GENOMIC DNA]</scope>
    <source>
        <strain evidence="2 3">WSH-002</strain>
    </source>
</reference>
<sequence>MIGGQGEDSRGKRSLARKPTAVSQAVQPMYPICSSLDWIYFVMSRPLFYI</sequence>
<feature type="region of interest" description="Disordered" evidence="1">
    <location>
        <begin position="1"/>
        <end position="22"/>
    </location>
</feature>
<dbReference type="KEGG" id="bmh:BMWSH_4436"/>
<evidence type="ECO:0000313" key="2">
    <source>
        <dbReference type="EMBL" id="AEN91314.1"/>
    </source>
</evidence>
<proteinExistence type="predicted"/>
<evidence type="ECO:0000313" key="3">
    <source>
        <dbReference type="Proteomes" id="UP000001283"/>
    </source>
</evidence>
<gene>
    <name evidence="2" type="ORF">BMWSH_4436</name>
</gene>
<name>A0A8D4BS44_PRIMW</name>
<dbReference type="RefSeq" id="WP_014461482.1">
    <property type="nucleotide sequence ID" value="NC_017138.1"/>
</dbReference>
<dbReference type="Proteomes" id="UP000001283">
    <property type="component" value="Chromosome"/>
</dbReference>
<dbReference type="EMBL" id="CP003017">
    <property type="protein sequence ID" value="AEN91314.1"/>
    <property type="molecule type" value="Genomic_DNA"/>
</dbReference>
<evidence type="ECO:0000256" key="1">
    <source>
        <dbReference type="SAM" id="MobiDB-lite"/>
    </source>
</evidence>
<dbReference type="AlphaFoldDB" id="A0A8D4BS44"/>
<accession>A0A8D4BS44</accession>
<organism evidence="2 3">
    <name type="scientific">Priestia megaterium (strain WSH-002)</name>
    <name type="common">Bacillus megaterium</name>
    <dbReference type="NCBI Taxonomy" id="1006007"/>
    <lineage>
        <taxon>Bacteria</taxon>
        <taxon>Bacillati</taxon>
        <taxon>Bacillota</taxon>
        <taxon>Bacilli</taxon>
        <taxon>Bacillales</taxon>
        <taxon>Bacillaceae</taxon>
        <taxon>Priestia</taxon>
    </lineage>
</organism>
<protein>
    <submittedName>
        <fullName evidence="2">Uncharacterized protein</fullName>
    </submittedName>
</protein>